<name>A0A944GY45_9BACI</name>
<keyword evidence="1" id="KW-0472">Membrane</keyword>
<dbReference type="RefSeq" id="WP_213369710.1">
    <property type="nucleotide sequence ID" value="NZ_QTKX01000002.1"/>
</dbReference>
<feature type="transmembrane region" description="Helical" evidence="1">
    <location>
        <begin position="70"/>
        <end position="93"/>
    </location>
</feature>
<feature type="transmembrane region" description="Helical" evidence="1">
    <location>
        <begin position="12"/>
        <end position="32"/>
    </location>
</feature>
<proteinExistence type="predicted"/>
<dbReference type="Proteomes" id="UP000761411">
    <property type="component" value="Unassembled WGS sequence"/>
</dbReference>
<organism evidence="2 3">
    <name type="scientific">Mesobacillus boroniphilus</name>
    <dbReference type="NCBI Taxonomy" id="308892"/>
    <lineage>
        <taxon>Bacteria</taxon>
        <taxon>Bacillati</taxon>
        <taxon>Bacillota</taxon>
        <taxon>Bacilli</taxon>
        <taxon>Bacillales</taxon>
        <taxon>Bacillaceae</taxon>
        <taxon>Mesobacillus</taxon>
    </lineage>
</organism>
<evidence type="ECO:0000313" key="3">
    <source>
        <dbReference type="Proteomes" id="UP000761411"/>
    </source>
</evidence>
<gene>
    <name evidence="2" type="ORF">DYI25_13335</name>
</gene>
<feature type="transmembrane region" description="Helical" evidence="1">
    <location>
        <begin position="38"/>
        <end position="58"/>
    </location>
</feature>
<keyword evidence="1" id="KW-1133">Transmembrane helix</keyword>
<reference evidence="2 3" key="1">
    <citation type="journal article" date="2021" name="Microorganisms">
        <title>Bacterial Dimethylsulfoniopropionate Biosynthesis in the East China Sea.</title>
        <authorList>
            <person name="Liu J."/>
            <person name="Zhang Y."/>
            <person name="Liu J."/>
            <person name="Zhong H."/>
            <person name="Williams B.T."/>
            <person name="Zheng Y."/>
            <person name="Curson A.R.J."/>
            <person name="Sun C."/>
            <person name="Sun H."/>
            <person name="Song D."/>
            <person name="Wagner Mackenzie B."/>
            <person name="Bermejo Martinez A."/>
            <person name="Todd J.D."/>
            <person name="Zhang X.H."/>
        </authorList>
    </citation>
    <scope>NUCLEOTIDE SEQUENCE [LARGE SCALE GENOMIC DNA]</scope>
    <source>
        <strain evidence="2 3">ESS08</strain>
    </source>
</reference>
<protein>
    <submittedName>
        <fullName evidence="2">Uncharacterized protein</fullName>
    </submittedName>
</protein>
<evidence type="ECO:0000256" key="1">
    <source>
        <dbReference type="SAM" id="Phobius"/>
    </source>
</evidence>
<accession>A0A944GY45</accession>
<comment type="caution">
    <text evidence="2">The sequence shown here is derived from an EMBL/GenBank/DDBJ whole genome shotgun (WGS) entry which is preliminary data.</text>
</comment>
<dbReference type="AlphaFoldDB" id="A0A944GY45"/>
<dbReference type="EMBL" id="QTKX01000002">
    <property type="protein sequence ID" value="MBS8265405.1"/>
    <property type="molecule type" value="Genomic_DNA"/>
</dbReference>
<keyword evidence="3" id="KW-1185">Reference proteome</keyword>
<sequence>MIIMKKLSRNQLLGLFILSIGFIAAGVIGRVLSSYVTTMLGFTISAFLFIYLGLVLRSDKENPEILTTPVLWFLRFLSIAFGIFILGVFIPFWRDFPEYINKEYIELEGYPTYVDYELGGWSRYEEPELHVTIEGKELYLEIYPENPEELYDKYFTIQYLPETEWIISLDMK</sequence>
<keyword evidence="1" id="KW-0812">Transmembrane</keyword>
<evidence type="ECO:0000313" key="2">
    <source>
        <dbReference type="EMBL" id="MBS8265405.1"/>
    </source>
</evidence>